<dbReference type="InterPro" id="IPR027417">
    <property type="entry name" value="P-loop_NTPase"/>
</dbReference>
<dbReference type="EMBL" id="WJHE01000502">
    <property type="protein sequence ID" value="MST33158.1"/>
    <property type="molecule type" value="Genomic_DNA"/>
</dbReference>
<name>A0ABW9QXN6_9ACTN</name>
<protein>
    <submittedName>
        <fullName evidence="1">Adenylate kinase</fullName>
    </submittedName>
</protein>
<keyword evidence="1" id="KW-0418">Kinase</keyword>
<proteinExistence type="predicted"/>
<evidence type="ECO:0000313" key="2">
    <source>
        <dbReference type="Proteomes" id="UP000437736"/>
    </source>
</evidence>
<dbReference type="PANTHER" id="PTHR37816">
    <property type="entry name" value="YALI0E33011P"/>
    <property type="match status" value="1"/>
</dbReference>
<dbReference type="SUPFAM" id="SSF52540">
    <property type="entry name" value="P-loop containing nucleoside triphosphate hydrolases"/>
    <property type="match status" value="1"/>
</dbReference>
<evidence type="ECO:0000313" key="1">
    <source>
        <dbReference type="EMBL" id="MST33158.1"/>
    </source>
</evidence>
<dbReference type="PANTHER" id="PTHR37816:SF1">
    <property type="entry name" value="TOXIN"/>
    <property type="match status" value="1"/>
</dbReference>
<keyword evidence="2" id="KW-1185">Reference proteome</keyword>
<gene>
    <name evidence="1" type="ORF">GHK86_10555</name>
</gene>
<dbReference type="Gene3D" id="3.40.50.300">
    <property type="entry name" value="P-loop containing nucleotide triphosphate hydrolases"/>
    <property type="match status" value="1"/>
</dbReference>
<sequence>MERVVVLGRGGAGKSVLAGRLAAATGLPLVELDAVFWDPDLRPAPPGEWAIRQRQLAAGARWILDGDLGPHDVPRPRLERADTVVVLDLSAAVCAWRAWRRSRERAGFWWWLATWRWRSRPALMAAIRQSAPDAEVHVLRSRAAVEAFLALL</sequence>
<dbReference type="GO" id="GO:0016301">
    <property type="term" value="F:kinase activity"/>
    <property type="evidence" value="ECO:0007669"/>
    <property type="project" value="UniProtKB-KW"/>
</dbReference>
<comment type="caution">
    <text evidence="1">The sequence shown here is derived from an EMBL/GenBank/DDBJ whole genome shotgun (WGS) entry which is preliminary data.</text>
</comment>
<dbReference type="Proteomes" id="UP000437736">
    <property type="component" value="Unassembled WGS sequence"/>
</dbReference>
<organism evidence="1 2">
    <name type="scientific">Acidiferrimicrobium australe</name>
    <dbReference type="NCBI Taxonomy" id="2664430"/>
    <lineage>
        <taxon>Bacteria</taxon>
        <taxon>Bacillati</taxon>
        <taxon>Actinomycetota</taxon>
        <taxon>Acidimicrobiia</taxon>
        <taxon>Acidimicrobiales</taxon>
        <taxon>Acidimicrobiaceae</taxon>
        <taxon>Acidiferrimicrobium</taxon>
    </lineage>
</organism>
<dbReference type="InterPro" id="IPR052922">
    <property type="entry name" value="Cytidylate_Kinase-2"/>
</dbReference>
<reference evidence="1 2" key="1">
    <citation type="submission" date="2019-11" db="EMBL/GenBank/DDBJ databases">
        <title>Acidiferrimicrobium australis gen. nov., sp. nov., an acidophilic and obligately heterotrophic, member of the Actinobacteria that catalyses dissimilatory oxido- reduction of iron isolated from metal-rich acidic water in Chile.</title>
        <authorList>
            <person name="Gonzalez D."/>
            <person name="Huber K."/>
            <person name="Hedrich S."/>
            <person name="Rojas-Villalobos C."/>
            <person name="Quatrini R."/>
            <person name="Dinamarca M.A."/>
            <person name="Schwarz A."/>
            <person name="Canales C."/>
            <person name="Nancucheo I."/>
        </authorList>
    </citation>
    <scope>NUCLEOTIDE SEQUENCE [LARGE SCALE GENOMIC DNA]</scope>
    <source>
        <strain evidence="1 2">USS-CCA1</strain>
    </source>
</reference>
<accession>A0ABW9QXN6</accession>
<keyword evidence="1" id="KW-0808">Transferase</keyword>